<evidence type="ECO:0000313" key="1">
    <source>
        <dbReference type="EMBL" id="QJR12891.1"/>
    </source>
</evidence>
<keyword evidence="2" id="KW-1185">Reference proteome</keyword>
<dbReference type="EMBL" id="CP053069">
    <property type="protein sequence ID" value="QJR12891.1"/>
    <property type="molecule type" value="Genomic_DNA"/>
</dbReference>
<proteinExistence type="predicted"/>
<dbReference type="RefSeq" id="WP_171095488.1">
    <property type="nucleotide sequence ID" value="NZ_CP053069.1"/>
</dbReference>
<protein>
    <submittedName>
        <fullName evidence="1">Uncharacterized protein</fullName>
    </submittedName>
</protein>
<evidence type="ECO:0000313" key="2">
    <source>
        <dbReference type="Proteomes" id="UP000501534"/>
    </source>
</evidence>
<name>A0A6M4H059_9PROT</name>
<sequence>MASLKEKLATASAVVNAIDALAEEYSDRPTLRASLHLLPHLGPALDALLDGRAAAIFRARIEHFIVELHGRLECVEANSALDLNSPAFLDVMRNVFEHVERTRSESKRAMFAGLVAHQIAAAPDWEETELAMRLLSSLDLPHIEVLVAATSARVCDGAFVGLRTIALKEGEVGPAKMPPELLTDKLPGRSREVLLLVCAELVSMGLLHDEGIGRWNGTAMQYLVPTELADWLLARIVDIPDLK</sequence>
<gene>
    <name evidence="1" type="ORF">DSM104443_03985</name>
</gene>
<organism evidence="1 2">
    <name type="scientific">Usitatibacter rugosus</name>
    <dbReference type="NCBI Taxonomy" id="2732067"/>
    <lineage>
        <taxon>Bacteria</taxon>
        <taxon>Pseudomonadati</taxon>
        <taxon>Pseudomonadota</taxon>
        <taxon>Betaproteobacteria</taxon>
        <taxon>Nitrosomonadales</taxon>
        <taxon>Usitatibacteraceae</taxon>
        <taxon>Usitatibacter</taxon>
    </lineage>
</organism>
<dbReference type="Proteomes" id="UP000501534">
    <property type="component" value="Chromosome"/>
</dbReference>
<reference evidence="1 2" key="1">
    <citation type="submission" date="2020-04" db="EMBL/GenBank/DDBJ databases">
        <title>Usitatibacter rugosus gen. nov., sp. nov. and Usitatibacter palustris sp. nov., novel members of Usitatibacteraceae fam. nov. within the order Nitrosomonadales isolated from soil.</title>
        <authorList>
            <person name="Huber K.J."/>
            <person name="Neumann-Schaal M."/>
            <person name="Geppert A."/>
            <person name="Luckner M."/>
            <person name="Wanner G."/>
            <person name="Overmann J."/>
        </authorList>
    </citation>
    <scope>NUCLEOTIDE SEQUENCE [LARGE SCALE GENOMIC DNA]</scope>
    <source>
        <strain evidence="1 2">0125_3</strain>
    </source>
</reference>
<accession>A0A6M4H059</accession>
<dbReference type="KEGG" id="uru:DSM104443_03985"/>
<dbReference type="AlphaFoldDB" id="A0A6M4H059"/>